<name>A0A0F9G324_9ZZZZ</name>
<accession>A0A0F9G324</accession>
<comment type="caution">
    <text evidence="1">The sequence shown here is derived from an EMBL/GenBank/DDBJ whole genome shotgun (WGS) entry which is preliminary data.</text>
</comment>
<protein>
    <submittedName>
        <fullName evidence="1">Uncharacterized protein</fullName>
    </submittedName>
</protein>
<gene>
    <name evidence="1" type="ORF">LCGC14_1878290</name>
</gene>
<organism evidence="1">
    <name type="scientific">marine sediment metagenome</name>
    <dbReference type="NCBI Taxonomy" id="412755"/>
    <lineage>
        <taxon>unclassified sequences</taxon>
        <taxon>metagenomes</taxon>
        <taxon>ecological metagenomes</taxon>
    </lineage>
</organism>
<evidence type="ECO:0000313" key="1">
    <source>
        <dbReference type="EMBL" id="KKL93083.1"/>
    </source>
</evidence>
<dbReference type="AlphaFoldDB" id="A0A0F9G324"/>
<proteinExistence type="predicted"/>
<sequence length="118" mass="13965">MVTELDIEPEAPETIAQSIIPYNRDDDRARYLGLRSSGFSIREAMRWLGKAHSTLSYWRESEEFVSLEKRLPEFRKTLSLEYVGLEFLRNYRLVLEKDVRVIRHSLEFETGEDGKKRP</sequence>
<reference evidence="1" key="1">
    <citation type="journal article" date="2015" name="Nature">
        <title>Complex archaea that bridge the gap between prokaryotes and eukaryotes.</title>
        <authorList>
            <person name="Spang A."/>
            <person name="Saw J.H."/>
            <person name="Jorgensen S.L."/>
            <person name="Zaremba-Niedzwiedzka K."/>
            <person name="Martijn J."/>
            <person name="Lind A.E."/>
            <person name="van Eijk R."/>
            <person name="Schleper C."/>
            <person name="Guy L."/>
            <person name="Ettema T.J."/>
        </authorList>
    </citation>
    <scope>NUCLEOTIDE SEQUENCE</scope>
</reference>
<dbReference type="EMBL" id="LAZR01019290">
    <property type="protein sequence ID" value="KKL93083.1"/>
    <property type="molecule type" value="Genomic_DNA"/>
</dbReference>
<feature type="non-terminal residue" evidence="1">
    <location>
        <position position="118"/>
    </location>
</feature>